<gene>
    <name evidence="2" type="ORF">FCC1311_084371</name>
</gene>
<dbReference type="PROSITE" id="PS50191">
    <property type="entry name" value="CRAL_TRIO"/>
    <property type="match status" value="1"/>
</dbReference>
<organism evidence="2 3">
    <name type="scientific">Hondaea fermentalgiana</name>
    <dbReference type="NCBI Taxonomy" id="2315210"/>
    <lineage>
        <taxon>Eukaryota</taxon>
        <taxon>Sar</taxon>
        <taxon>Stramenopiles</taxon>
        <taxon>Bigyra</taxon>
        <taxon>Labyrinthulomycetes</taxon>
        <taxon>Thraustochytrida</taxon>
        <taxon>Thraustochytriidae</taxon>
        <taxon>Hondaea</taxon>
    </lineage>
</organism>
<name>A0A2R5GQG0_9STRA</name>
<sequence length="148" mass="16323">MGKHTYENLEIVQKATIILAEYVEHLAGPTGLMTVVYSRLDATRKNMDFDVVKVVAGLMQDNYPERLHQAMAAPTGPLLRGAWKVVQLFFDPRTRAKLCLVKDVDGFKDAVDASSLPTEIGGTCTEPLSVQPIVEFAEQAWAASRTET</sequence>
<proteinExistence type="predicted"/>
<evidence type="ECO:0000313" key="2">
    <source>
        <dbReference type="EMBL" id="GBG32549.1"/>
    </source>
</evidence>
<feature type="domain" description="CRAL-TRIO" evidence="1">
    <location>
        <begin position="1"/>
        <end position="128"/>
    </location>
</feature>
<dbReference type="PANTHER" id="PTHR46277">
    <property type="entry name" value="OS03G0850700 PROTEIN"/>
    <property type="match status" value="1"/>
</dbReference>
<dbReference type="PANTHER" id="PTHR46277:SF3">
    <property type="entry name" value="BINDING PROTEIN, PUTATIVE-RELATED"/>
    <property type="match status" value="1"/>
</dbReference>
<dbReference type="AlphaFoldDB" id="A0A2R5GQG0"/>
<protein>
    <submittedName>
        <fullName evidence="2">Phosphatidylinositol/phosphatidylcholine transfer protein SFH8</fullName>
    </submittedName>
</protein>
<dbReference type="InterPro" id="IPR036865">
    <property type="entry name" value="CRAL-TRIO_dom_sf"/>
</dbReference>
<keyword evidence="3" id="KW-1185">Reference proteome</keyword>
<reference evidence="2 3" key="1">
    <citation type="submission" date="2017-12" db="EMBL/GenBank/DDBJ databases">
        <title>Sequencing, de novo assembly and annotation of complete genome of a new Thraustochytrid species, strain FCC1311.</title>
        <authorList>
            <person name="Sedici K."/>
            <person name="Godart F."/>
            <person name="Aiese Cigliano R."/>
            <person name="Sanseverino W."/>
            <person name="Barakat M."/>
            <person name="Ortet P."/>
            <person name="Marechal E."/>
            <person name="Cagnac O."/>
            <person name="Amato A."/>
        </authorList>
    </citation>
    <scope>NUCLEOTIDE SEQUENCE [LARGE SCALE GENOMIC DNA]</scope>
</reference>
<dbReference type="EMBL" id="BEYU01000124">
    <property type="protein sequence ID" value="GBG32549.1"/>
    <property type="molecule type" value="Genomic_DNA"/>
</dbReference>
<dbReference type="SUPFAM" id="SSF52087">
    <property type="entry name" value="CRAL/TRIO domain"/>
    <property type="match status" value="1"/>
</dbReference>
<evidence type="ECO:0000259" key="1">
    <source>
        <dbReference type="PROSITE" id="PS50191"/>
    </source>
</evidence>
<dbReference type="Proteomes" id="UP000241890">
    <property type="component" value="Unassembled WGS sequence"/>
</dbReference>
<dbReference type="InParanoid" id="A0A2R5GQG0"/>
<evidence type="ECO:0000313" key="3">
    <source>
        <dbReference type="Proteomes" id="UP000241890"/>
    </source>
</evidence>
<dbReference type="Gene3D" id="3.40.525.10">
    <property type="entry name" value="CRAL-TRIO lipid binding domain"/>
    <property type="match status" value="1"/>
</dbReference>
<dbReference type="CDD" id="cd00170">
    <property type="entry name" value="SEC14"/>
    <property type="match status" value="1"/>
</dbReference>
<comment type="caution">
    <text evidence="2">The sequence shown here is derived from an EMBL/GenBank/DDBJ whole genome shotgun (WGS) entry which is preliminary data.</text>
</comment>
<accession>A0A2R5GQG0</accession>
<dbReference type="OrthoDB" id="75724at2759"/>
<dbReference type="InterPro" id="IPR001251">
    <property type="entry name" value="CRAL-TRIO_dom"/>
</dbReference>
<dbReference type="Pfam" id="PF00650">
    <property type="entry name" value="CRAL_TRIO"/>
    <property type="match status" value="1"/>
</dbReference>